<dbReference type="SUPFAM" id="SSF48498">
    <property type="entry name" value="Tetracyclin repressor-like, C-terminal domain"/>
    <property type="match status" value="1"/>
</dbReference>
<evidence type="ECO:0000256" key="2">
    <source>
        <dbReference type="ARBA" id="ARBA00023125"/>
    </source>
</evidence>
<keyword evidence="2 4" id="KW-0238">DNA-binding</keyword>
<keyword evidence="1" id="KW-0805">Transcription regulation</keyword>
<keyword evidence="3" id="KW-0804">Transcription</keyword>
<feature type="region of interest" description="Disordered" evidence="5">
    <location>
        <begin position="1"/>
        <end position="20"/>
    </location>
</feature>
<organism evidence="7 8">
    <name type="scientific">Thermomonospora umbrina</name>
    <dbReference type="NCBI Taxonomy" id="111806"/>
    <lineage>
        <taxon>Bacteria</taxon>
        <taxon>Bacillati</taxon>
        <taxon>Actinomycetota</taxon>
        <taxon>Actinomycetes</taxon>
        <taxon>Streptosporangiales</taxon>
        <taxon>Thermomonosporaceae</taxon>
        <taxon>Thermomonospora</taxon>
    </lineage>
</organism>
<evidence type="ECO:0000256" key="4">
    <source>
        <dbReference type="PROSITE-ProRule" id="PRU00335"/>
    </source>
</evidence>
<dbReference type="RefSeq" id="WP_116022953.1">
    <property type="nucleotide sequence ID" value="NZ_QTTT01000001.1"/>
</dbReference>
<feature type="DNA-binding region" description="H-T-H motif" evidence="4">
    <location>
        <begin position="42"/>
        <end position="61"/>
    </location>
</feature>
<dbReference type="InterPro" id="IPR009057">
    <property type="entry name" value="Homeodomain-like_sf"/>
</dbReference>
<proteinExistence type="predicted"/>
<dbReference type="Pfam" id="PF00440">
    <property type="entry name" value="TetR_N"/>
    <property type="match status" value="1"/>
</dbReference>
<dbReference type="AlphaFoldDB" id="A0A3D9SSK6"/>
<evidence type="ECO:0000313" key="8">
    <source>
        <dbReference type="Proteomes" id="UP000256661"/>
    </source>
</evidence>
<dbReference type="GO" id="GO:0045892">
    <property type="term" value="P:negative regulation of DNA-templated transcription"/>
    <property type="evidence" value="ECO:0007669"/>
    <property type="project" value="UniProtKB-ARBA"/>
</dbReference>
<dbReference type="PRINTS" id="PR00455">
    <property type="entry name" value="HTHTETR"/>
</dbReference>
<dbReference type="InterPro" id="IPR001647">
    <property type="entry name" value="HTH_TetR"/>
</dbReference>
<name>A0A3D9SSK6_9ACTN</name>
<dbReference type="Gene3D" id="1.10.357.10">
    <property type="entry name" value="Tetracycline Repressor, domain 2"/>
    <property type="match status" value="1"/>
</dbReference>
<dbReference type="PROSITE" id="PS50977">
    <property type="entry name" value="HTH_TETR_2"/>
    <property type="match status" value="1"/>
</dbReference>
<dbReference type="FunFam" id="1.10.10.60:FF:000141">
    <property type="entry name" value="TetR family transcriptional regulator"/>
    <property type="match status" value="1"/>
</dbReference>
<dbReference type="GO" id="GO:0003700">
    <property type="term" value="F:DNA-binding transcription factor activity"/>
    <property type="evidence" value="ECO:0007669"/>
    <property type="project" value="TreeGrafter"/>
</dbReference>
<dbReference type="InterPro" id="IPR050109">
    <property type="entry name" value="HTH-type_TetR-like_transc_reg"/>
</dbReference>
<dbReference type="InterPro" id="IPR036271">
    <property type="entry name" value="Tet_transcr_reg_TetR-rel_C_sf"/>
</dbReference>
<protein>
    <submittedName>
        <fullName evidence="7">TetR family transcriptional regulator</fullName>
    </submittedName>
</protein>
<keyword evidence="8" id="KW-1185">Reference proteome</keyword>
<evidence type="ECO:0000256" key="1">
    <source>
        <dbReference type="ARBA" id="ARBA00023015"/>
    </source>
</evidence>
<dbReference type="PANTHER" id="PTHR30055:SF146">
    <property type="entry name" value="HTH-TYPE TRANSCRIPTIONAL DUAL REGULATOR CECR"/>
    <property type="match status" value="1"/>
</dbReference>
<dbReference type="OrthoDB" id="7186128at2"/>
<dbReference type="SUPFAM" id="SSF46689">
    <property type="entry name" value="Homeodomain-like"/>
    <property type="match status" value="1"/>
</dbReference>
<dbReference type="EMBL" id="QTTT01000001">
    <property type="protein sequence ID" value="REE97460.1"/>
    <property type="molecule type" value="Genomic_DNA"/>
</dbReference>
<dbReference type="Proteomes" id="UP000256661">
    <property type="component" value="Unassembled WGS sequence"/>
</dbReference>
<evidence type="ECO:0000256" key="3">
    <source>
        <dbReference type="ARBA" id="ARBA00023163"/>
    </source>
</evidence>
<dbReference type="Pfam" id="PF14246">
    <property type="entry name" value="TetR_C_7"/>
    <property type="match status" value="1"/>
</dbReference>
<sequence length="218" mass="23834">MTTASPASGYVPQEGTRSARSRKAIVEAATETFLRKGYPGTSMDEIAGSASVSKQTVYKHFADKETLFTHVITAMLAETDQQNQAAVQTLGDTDDPARGLQELARRFLASIRAPRVLQLRRLVIAEAERFPELGRAYWESGFERGITTLAEGFRRLTERGLLTTADPVVAAHHFAGLVLWIPMNRAMFCGDQDAITASELDHLAESAAAAFLAAYTDR</sequence>
<evidence type="ECO:0000256" key="5">
    <source>
        <dbReference type="SAM" id="MobiDB-lite"/>
    </source>
</evidence>
<dbReference type="PANTHER" id="PTHR30055">
    <property type="entry name" value="HTH-TYPE TRANSCRIPTIONAL REGULATOR RUTR"/>
    <property type="match status" value="1"/>
</dbReference>
<comment type="caution">
    <text evidence="7">The sequence shown here is derived from an EMBL/GenBank/DDBJ whole genome shotgun (WGS) entry which is preliminary data.</text>
</comment>
<evidence type="ECO:0000259" key="6">
    <source>
        <dbReference type="PROSITE" id="PS50977"/>
    </source>
</evidence>
<evidence type="ECO:0000313" key="7">
    <source>
        <dbReference type="EMBL" id="REE97460.1"/>
    </source>
</evidence>
<dbReference type="GO" id="GO:0000976">
    <property type="term" value="F:transcription cis-regulatory region binding"/>
    <property type="evidence" value="ECO:0007669"/>
    <property type="project" value="TreeGrafter"/>
</dbReference>
<dbReference type="InterPro" id="IPR039536">
    <property type="entry name" value="TetR_C_Proteobacteria"/>
</dbReference>
<reference evidence="7 8" key="1">
    <citation type="submission" date="2018-08" db="EMBL/GenBank/DDBJ databases">
        <title>Sequencing the genomes of 1000 actinobacteria strains.</title>
        <authorList>
            <person name="Klenk H.-P."/>
        </authorList>
    </citation>
    <scope>NUCLEOTIDE SEQUENCE [LARGE SCALE GENOMIC DNA]</scope>
    <source>
        <strain evidence="7 8">DSM 43927</strain>
    </source>
</reference>
<feature type="domain" description="HTH tetR-type" evidence="6">
    <location>
        <begin position="19"/>
        <end position="79"/>
    </location>
</feature>
<accession>A0A3D9SSK6</accession>
<gene>
    <name evidence="7" type="ORF">DFJ69_2932</name>
</gene>